<feature type="transmembrane region" description="Helical" evidence="9">
    <location>
        <begin position="167"/>
        <end position="185"/>
    </location>
</feature>
<dbReference type="PROSITE" id="PS00217">
    <property type="entry name" value="SUGAR_TRANSPORT_2"/>
    <property type="match status" value="1"/>
</dbReference>
<evidence type="ECO:0000256" key="3">
    <source>
        <dbReference type="ARBA" id="ARBA00022448"/>
    </source>
</evidence>
<evidence type="ECO:0000256" key="2">
    <source>
        <dbReference type="ARBA" id="ARBA00010992"/>
    </source>
</evidence>
<feature type="transmembrane region" description="Helical" evidence="9">
    <location>
        <begin position="258"/>
        <end position="280"/>
    </location>
</feature>
<name>A0A455ZAN3_DEKBR</name>
<sequence length="611" mass="68274">MPDYIKRDTRPNDTTLQKKIVGEKDPKKIDSTIMNSSSGSESTSTNIESSHSDSSSLDISLEITELQDVKCSLKDRHCCWGLEGRKLRVLITFICVVGFSLFGYDQGLMSGILSNADYMNTFPAVKGTSRHATVIQGTVTSCYELGCFFGALTALWAGEKHGRRPMMLFGAFVLTIGTFITIFPFKGHWPLGHFIIGRVVTGVGNGFNTATIPMYQSELSRPEMRGRLVNLEGSFVAVGTFLAYWIDFGLSYASGSVSWRLPISIQIIFSATLLVGIMGLPESPRWLVSKGKISEACYVLGKNKGLPYDDDEIIAEITAVRDAVNKFDSKQLTLEEIWNSGKHQYFKRMVVGASGQFFQQFTGCNAAIYYSTILFENTIGLSRRMSLTLGGIFSTVYALFTIPSFFMVDKLGRRPLFFIGAIGQGVSFIIAFACLIPDTEESAKGAAFGLFLFIAFFAFTLLPLPWVYPPEINSLRTRTFATSVSTCTNWLCNFAVVMFTPIFINQTKWGCYLFFALVNFSYVPFIYFFYPETAGRALEEIDIIYAKAYVEHRSVVSVASSMPKLNFQEMEQESKKLHLNGDFKGETEFTEMNLRKTSLLEKRQPTSENIV</sequence>
<dbReference type="FunFam" id="1.20.1250.20:FF:000061">
    <property type="entry name" value="MFS sugar transporter"/>
    <property type="match status" value="1"/>
</dbReference>
<reference evidence="11" key="1">
    <citation type="journal article" date="2018" name="FEMS Microbiol. Lett.">
        <title>Osmotolerance of Dekkera bruxellensis and the role of two Stl glycerol-proton symporters.</title>
        <authorList>
            <person name="Zemancikova J."/>
            <person name="Duskova M."/>
            <person name="Elicharova H."/>
            <person name="Papouskova K."/>
            <person name="Sychrova H."/>
        </authorList>
    </citation>
    <scope>NUCLEOTIDE SEQUENCE</scope>
    <source>
        <strain evidence="11">CBS 2796</strain>
    </source>
</reference>
<evidence type="ECO:0000256" key="8">
    <source>
        <dbReference type="SAM" id="MobiDB-lite"/>
    </source>
</evidence>
<feature type="transmembrane region" description="Helical" evidence="9">
    <location>
        <begin position="480"/>
        <end position="504"/>
    </location>
</feature>
<evidence type="ECO:0000256" key="1">
    <source>
        <dbReference type="ARBA" id="ARBA00004141"/>
    </source>
</evidence>
<gene>
    <name evidence="11" type="primary">STL2</name>
</gene>
<dbReference type="InterPro" id="IPR050360">
    <property type="entry name" value="MFS_Sugar_Transporters"/>
</dbReference>
<dbReference type="GO" id="GO:0005351">
    <property type="term" value="F:carbohydrate:proton symporter activity"/>
    <property type="evidence" value="ECO:0007669"/>
    <property type="project" value="TreeGrafter"/>
</dbReference>
<dbReference type="GO" id="GO:0015793">
    <property type="term" value="P:glycerol transmembrane transport"/>
    <property type="evidence" value="ECO:0007669"/>
    <property type="project" value="TreeGrafter"/>
</dbReference>
<protein>
    <submittedName>
        <fullName evidence="11">Glycerol-proton symporter Stl2</fullName>
    </submittedName>
</protein>
<dbReference type="InterPro" id="IPR036259">
    <property type="entry name" value="MFS_trans_sf"/>
</dbReference>
<organism evidence="11">
    <name type="scientific">Dekkera bruxellensis</name>
    <name type="common">Brettanomyces custersii</name>
    <dbReference type="NCBI Taxonomy" id="5007"/>
    <lineage>
        <taxon>Eukaryota</taxon>
        <taxon>Fungi</taxon>
        <taxon>Dikarya</taxon>
        <taxon>Ascomycota</taxon>
        <taxon>Saccharomycotina</taxon>
        <taxon>Pichiomycetes</taxon>
        <taxon>Pichiales</taxon>
        <taxon>Pichiaceae</taxon>
        <taxon>Brettanomyces</taxon>
    </lineage>
</organism>
<proteinExistence type="inferred from homology"/>
<keyword evidence="3 7" id="KW-0813">Transport</keyword>
<evidence type="ECO:0000313" key="11">
    <source>
        <dbReference type="EMBL" id="DAC74087.1"/>
    </source>
</evidence>
<evidence type="ECO:0000256" key="6">
    <source>
        <dbReference type="ARBA" id="ARBA00023136"/>
    </source>
</evidence>
<keyword evidence="4 9" id="KW-0812">Transmembrane</keyword>
<dbReference type="NCBIfam" id="TIGR00879">
    <property type="entry name" value="SP"/>
    <property type="match status" value="1"/>
</dbReference>
<dbReference type="PANTHER" id="PTHR48022">
    <property type="entry name" value="PLASTIDIC GLUCOSE TRANSPORTER 4"/>
    <property type="match status" value="1"/>
</dbReference>
<feature type="transmembrane region" description="Helical" evidence="9">
    <location>
        <begin position="448"/>
        <end position="468"/>
    </location>
</feature>
<feature type="compositionally biased region" description="Basic and acidic residues" evidence="8">
    <location>
        <begin position="1"/>
        <end position="11"/>
    </location>
</feature>
<feature type="compositionally biased region" description="Basic and acidic residues" evidence="8">
    <location>
        <begin position="20"/>
        <end position="30"/>
    </location>
</feature>
<dbReference type="InterPro" id="IPR005828">
    <property type="entry name" value="MFS_sugar_transport-like"/>
</dbReference>
<comment type="subcellular location">
    <subcellularLocation>
        <location evidence="1">Membrane</location>
        <topology evidence="1">Multi-pass membrane protein</topology>
    </subcellularLocation>
</comment>
<feature type="transmembrane region" description="Helical" evidence="9">
    <location>
        <begin position="387"/>
        <end position="408"/>
    </location>
</feature>
<feature type="compositionally biased region" description="Low complexity" evidence="8">
    <location>
        <begin position="31"/>
        <end position="53"/>
    </location>
</feature>
<dbReference type="PROSITE" id="PS00216">
    <property type="entry name" value="SUGAR_TRANSPORT_1"/>
    <property type="match status" value="1"/>
</dbReference>
<evidence type="ECO:0000256" key="5">
    <source>
        <dbReference type="ARBA" id="ARBA00022989"/>
    </source>
</evidence>
<keyword evidence="5 9" id="KW-1133">Transmembrane helix</keyword>
<dbReference type="GO" id="GO:0016020">
    <property type="term" value="C:membrane"/>
    <property type="evidence" value="ECO:0007669"/>
    <property type="project" value="UniProtKB-SubCell"/>
</dbReference>
<dbReference type="InterPro" id="IPR003663">
    <property type="entry name" value="Sugar/inositol_transpt"/>
</dbReference>
<dbReference type="Gene3D" id="1.20.1250.20">
    <property type="entry name" value="MFS general substrate transporter like domains"/>
    <property type="match status" value="1"/>
</dbReference>
<feature type="transmembrane region" description="Helical" evidence="9">
    <location>
        <begin position="90"/>
        <end position="113"/>
    </location>
</feature>
<evidence type="ECO:0000256" key="9">
    <source>
        <dbReference type="SAM" id="Phobius"/>
    </source>
</evidence>
<evidence type="ECO:0000256" key="7">
    <source>
        <dbReference type="RuleBase" id="RU003346"/>
    </source>
</evidence>
<evidence type="ECO:0000256" key="4">
    <source>
        <dbReference type="ARBA" id="ARBA00022692"/>
    </source>
</evidence>
<feature type="region of interest" description="Disordered" evidence="8">
    <location>
        <begin position="1"/>
        <end position="53"/>
    </location>
</feature>
<dbReference type="SUPFAM" id="SSF103473">
    <property type="entry name" value="MFS general substrate transporter"/>
    <property type="match status" value="1"/>
</dbReference>
<accession>A0A455ZAN3</accession>
<dbReference type="PANTHER" id="PTHR48022:SF55">
    <property type="entry name" value="SUGAR TRANSPORTER STL1"/>
    <property type="match status" value="1"/>
</dbReference>
<feature type="transmembrane region" description="Helical" evidence="9">
    <location>
        <begin position="133"/>
        <end position="155"/>
    </location>
</feature>
<keyword evidence="6 9" id="KW-0472">Membrane</keyword>
<dbReference type="PRINTS" id="PR00171">
    <property type="entry name" value="SUGRTRNSPORT"/>
</dbReference>
<comment type="similarity">
    <text evidence="2 7">Belongs to the major facilitator superfamily. Sugar transporter (TC 2.A.1.1) family.</text>
</comment>
<feature type="domain" description="Major facilitator superfamily (MFS) profile" evidence="10">
    <location>
        <begin position="91"/>
        <end position="534"/>
    </location>
</feature>
<dbReference type="EMBL" id="BK010416">
    <property type="protein sequence ID" value="DAC74087.1"/>
    <property type="molecule type" value="Genomic_DNA"/>
</dbReference>
<dbReference type="InterPro" id="IPR005829">
    <property type="entry name" value="Sugar_transporter_CS"/>
</dbReference>
<feature type="transmembrane region" description="Helical" evidence="9">
    <location>
        <begin position="414"/>
        <end position="436"/>
    </location>
</feature>
<dbReference type="InterPro" id="IPR020846">
    <property type="entry name" value="MFS_dom"/>
</dbReference>
<feature type="transmembrane region" description="Helical" evidence="9">
    <location>
        <begin position="191"/>
        <end position="207"/>
    </location>
</feature>
<dbReference type="Pfam" id="PF00083">
    <property type="entry name" value="Sugar_tr"/>
    <property type="match status" value="1"/>
</dbReference>
<dbReference type="PROSITE" id="PS50850">
    <property type="entry name" value="MFS"/>
    <property type="match status" value="1"/>
</dbReference>
<feature type="transmembrane region" description="Helical" evidence="9">
    <location>
        <begin position="511"/>
        <end position="530"/>
    </location>
</feature>
<evidence type="ECO:0000259" key="10">
    <source>
        <dbReference type="PROSITE" id="PS50850"/>
    </source>
</evidence>
<dbReference type="AlphaFoldDB" id="A0A455ZAN3"/>
<feature type="transmembrane region" description="Helical" evidence="9">
    <location>
        <begin position="228"/>
        <end position="246"/>
    </location>
</feature>